<dbReference type="AlphaFoldDB" id="A0A7W6EB80"/>
<comment type="caution">
    <text evidence="1">The sequence shown here is derived from an EMBL/GenBank/DDBJ whole genome shotgun (WGS) entry which is preliminary data.</text>
</comment>
<dbReference type="SUPFAM" id="SSF53300">
    <property type="entry name" value="vWA-like"/>
    <property type="match status" value="1"/>
</dbReference>
<reference evidence="1 2" key="1">
    <citation type="submission" date="2020-08" db="EMBL/GenBank/DDBJ databases">
        <title>Genomic Encyclopedia of Type Strains, Phase IV (KMG-IV): sequencing the most valuable type-strain genomes for metagenomic binning, comparative biology and taxonomic classification.</title>
        <authorList>
            <person name="Goeker M."/>
        </authorList>
    </citation>
    <scope>NUCLEOTIDE SEQUENCE [LARGE SCALE GENOMIC DNA]</scope>
    <source>
        <strain evidence="1 2">DSM 102238</strain>
    </source>
</reference>
<dbReference type="Proteomes" id="UP000542776">
    <property type="component" value="Unassembled WGS sequence"/>
</dbReference>
<evidence type="ECO:0008006" key="3">
    <source>
        <dbReference type="Google" id="ProtNLM"/>
    </source>
</evidence>
<dbReference type="InterPro" id="IPR036465">
    <property type="entry name" value="vWFA_dom_sf"/>
</dbReference>
<organism evidence="1 2">
    <name type="scientific">Aureimonas pseudogalii</name>
    <dbReference type="NCBI Taxonomy" id="1744844"/>
    <lineage>
        <taxon>Bacteria</taxon>
        <taxon>Pseudomonadati</taxon>
        <taxon>Pseudomonadota</taxon>
        <taxon>Alphaproteobacteria</taxon>
        <taxon>Hyphomicrobiales</taxon>
        <taxon>Aurantimonadaceae</taxon>
        <taxon>Aureimonas</taxon>
    </lineage>
</organism>
<sequence>MSEPRPVVESFLGAVYTEDQKLRLDVTSNVTLNSRKVTASATVTLPTFFLHLANVAQLTVHARSVAEEARKNVELSMVLDISGSMVSNGGLAQLKPAAKSFLDIVLKPELAAQTSVSIVPFSGEVNVGQRVFDHLAGSGNPRQHLHSSCFEMGAGDFNENPPDFTRAAQVPHFNRDFTYKGTRMPWCPQEETSIAYLQNDKNGLKRKIDELVPYDGTGTMYAMKWGEMLLNPKSNGLVNAIISKKLAPIQADFADRPFPFDDERTLKFILLMTDGDIVDQPRPTKPNPIANMLGIRGQEFETIYSSKTAYSLFDKVCDYAKAKKIKIFTIAFKVNETIAKNIAKCASNSSYAYRIDGLDMNAAFQNIATTMQKLRIVE</sequence>
<evidence type="ECO:0000313" key="1">
    <source>
        <dbReference type="EMBL" id="MBB3997644.1"/>
    </source>
</evidence>
<name>A0A7W6EB80_9HYPH</name>
<proteinExistence type="predicted"/>
<dbReference type="EMBL" id="JACIEK010000002">
    <property type="protein sequence ID" value="MBB3997644.1"/>
    <property type="molecule type" value="Genomic_DNA"/>
</dbReference>
<protein>
    <recommendedName>
        <fullName evidence="3">VWFA domain-containing protein</fullName>
    </recommendedName>
</protein>
<accession>A0A7W6EB80</accession>
<dbReference type="Gene3D" id="3.40.50.410">
    <property type="entry name" value="von Willebrand factor, type A domain"/>
    <property type="match status" value="1"/>
</dbReference>
<gene>
    <name evidence="1" type="ORF">GGR04_001480</name>
</gene>
<keyword evidence="2" id="KW-1185">Reference proteome</keyword>
<evidence type="ECO:0000313" key="2">
    <source>
        <dbReference type="Proteomes" id="UP000542776"/>
    </source>
</evidence>